<evidence type="ECO:0000256" key="1">
    <source>
        <dbReference type="SAM" id="MobiDB-lite"/>
    </source>
</evidence>
<dbReference type="Proteomes" id="UP000238650">
    <property type="component" value="Unassembled WGS sequence"/>
</dbReference>
<dbReference type="InterPro" id="IPR019277">
    <property type="entry name" value="DUF2304"/>
</dbReference>
<feature type="transmembrane region" description="Helical" evidence="2">
    <location>
        <begin position="36"/>
        <end position="55"/>
    </location>
</feature>
<proteinExistence type="predicted"/>
<dbReference type="Pfam" id="PF10066">
    <property type="entry name" value="DUF2304"/>
    <property type="match status" value="1"/>
</dbReference>
<evidence type="ECO:0008006" key="5">
    <source>
        <dbReference type="Google" id="ProtNLM"/>
    </source>
</evidence>
<dbReference type="EMBL" id="MWZD01000022">
    <property type="protein sequence ID" value="PRI10207.1"/>
    <property type="molecule type" value="Genomic_DNA"/>
</dbReference>
<accession>A0A2S9QKU0</accession>
<dbReference type="OrthoDB" id="8904808at2"/>
<evidence type="ECO:0000256" key="2">
    <source>
        <dbReference type="SAM" id="Phobius"/>
    </source>
</evidence>
<keyword evidence="2" id="KW-0472">Membrane</keyword>
<keyword evidence="2" id="KW-0812">Transmembrane</keyword>
<gene>
    <name evidence="3" type="ORF">B4915_12410</name>
</gene>
<sequence>MDQIIIKSILVIAFVLFAAALMRSGGSARAQAIRTIALLVFLVAAIVAVLFPAIVNDLAVSVGVGRGADLLLYALLIAFIGNALTSARKRSTQDARITELARTIALQRPLWPEDERLQGAGPALDAGPAQSGTSRPSRQDGGKDRL</sequence>
<evidence type="ECO:0000313" key="3">
    <source>
        <dbReference type="EMBL" id="PRI10207.1"/>
    </source>
</evidence>
<protein>
    <recommendedName>
        <fullName evidence="5">DUF2304 domain-containing protein</fullName>
    </recommendedName>
</protein>
<organism evidence="3 4">
    <name type="scientific">Leucobacter massiliensis</name>
    <dbReference type="NCBI Taxonomy" id="1686285"/>
    <lineage>
        <taxon>Bacteria</taxon>
        <taxon>Bacillati</taxon>
        <taxon>Actinomycetota</taxon>
        <taxon>Actinomycetes</taxon>
        <taxon>Micrococcales</taxon>
        <taxon>Microbacteriaceae</taxon>
        <taxon>Leucobacter</taxon>
    </lineage>
</organism>
<name>A0A2S9QKU0_9MICO</name>
<keyword evidence="4" id="KW-1185">Reference proteome</keyword>
<feature type="transmembrane region" description="Helical" evidence="2">
    <location>
        <begin position="70"/>
        <end position="87"/>
    </location>
</feature>
<evidence type="ECO:0000313" key="4">
    <source>
        <dbReference type="Proteomes" id="UP000238650"/>
    </source>
</evidence>
<dbReference type="AlphaFoldDB" id="A0A2S9QKU0"/>
<comment type="caution">
    <text evidence="3">The sequence shown here is derived from an EMBL/GenBank/DDBJ whole genome shotgun (WGS) entry which is preliminary data.</text>
</comment>
<feature type="transmembrane region" description="Helical" evidence="2">
    <location>
        <begin position="6"/>
        <end position="24"/>
    </location>
</feature>
<feature type="compositionally biased region" description="Basic and acidic residues" evidence="1">
    <location>
        <begin position="137"/>
        <end position="146"/>
    </location>
</feature>
<keyword evidence="2" id="KW-1133">Transmembrane helix</keyword>
<feature type="region of interest" description="Disordered" evidence="1">
    <location>
        <begin position="116"/>
        <end position="146"/>
    </location>
</feature>
<reference evidence="3 4" key="1">
    <citation type="journal article" date="2017" name="New Microbes New Infect">
        <title>Genome sequence of 'Leucobacter massiliensis' sp. nov. isolated from human pharynx after travel to the 2014 Hajj.</title>
        <authorList>
            <person name="Leangapichart T."/>
            <person name="Gautret P."/>
            <person name="Nguyen T.T."/>
            <person name="Armstrong N."/>
            <person name="Rolain J.M."/>
        </authorList>
    </citation>
    <scope>NUCLEOTIDE SEQUENCE [LARGE SCALE GENOMIC DNA]</scope>
    <source>
        <strain evidence="3 4">122RC15</strain>
    </source>
</reference>
<dbReference type="RefSeq" id="WP_105806140.1">
    <property type="nucleotide sequence ID" value="NZ_MWZD01000022.1"/>
</dbReference>